<evidence type="ECO:0000313" key="8">
    <source>
        <dbReference type="EMBL" id="GBH31054.1"/>
    </source>
</evidence>
<comment type="function">
    <text evidence="2">Catalyzes the epimerization of the C3' and C5'positions of dTDP-6-deoxy-D-xylo-4-hexulose, forming dTDP-6-deoxy-L-lyxo-4-hexulose.</text>
</comment>
<gene>
    <name evidence="8" type="ORF">MBESOW_P2315</name>
</gene>
<evidence type="ECO:0000256" key="5">
    <source>
        <dbReference type="ARBA" id="ARBA00029758"/>
    </source>
</evidence>
<reference evidence="8 9" key="1">
    <citation type="submission" date="2014-12" db="EMBL/GenBank/DDBJ databases">
        <title>Whole genome sequencing of Sphingobium xenophagum OW59.</title>
        <authorList>
            <person name="Ohta Y."/>
            <person name="Nishi S."/>
            <person name="Hatada Y."/>
        </authorList>
    </citation>
    <scope>NUCLEOTIDE SEQUENCE [LARGE SCALE GENOMIC DNA]</scope>
    <source>
        <strain evidence="8 9">OW59</strain>
    </source>
</reference>
<comment type="catalytic activity">
    <reaction evidence="1">
        <text>dTDP-4-dehydro-6-deoxy-alpha-D-glucose = dTDP-4-dehydro-beta-L-rhamnose</text>
        <dbReference type="Rhea" id="RHEA:16969"/>
        <dbReference type="ChEBI" id="CHEBI:57649"/>
        <dbReference type="ChEBI" id="CHEBI:62830"/>
        <dbReference type="EC" id="5.1.3.13"/>
    </reaction>
</comment>
<dbReference type="GO" id="GO:0000271">
    <property type="term" value="P:polysaccharide biosynthetic process"/>
    <property type="evidence" value="ECO:0007669"/>
    <property type="project" value="TreeGrafter"/>
</dbReference>
<dbReference type="GO" id="GO:0008830">
    <property type="term" value="F:dTDP-4-dehydrorhamnose 3,5-epimerase activity"/>
    <property type="evidence" value="ECO:0007669"/>
    <property type="project" value="UniProtKB-EC"/>
</dbReference>
<dbReference type="EMBL" id="BBQY01000013">
    <property type="protein sequence ID" value="GBH31054.1"/>
    <property type="molecule type" value="Genomic_DNA"/>
</dbReference>
<evidence type="ECO:0000256" key="1">
    <source>
        <dbReference type="ARBA" id="ARBA00001298"/>
    </source>
</evidence>
<dbReference type="PANTHER" id="PTHR21047">
    <property type="entry name" value="DTDP-6-DEOXY-D-GLUCOSE-3,5 EPIMERASE"/>
    <property type="match status" value="1"/>
</dbReference>
<evidence type="ECO:0000256" key="3">
    <source>
        <dbReference type="ARBA" id="ARBA00012098"/>
    </source>
</evidence>
<dbReference type="Pfam" id="PF00908">
    <property type="entry name" value="dTDP_sugar_isom"/>
    <property type="match status" value="1"/>
</dbReference>
<dbReference type="EC" id="5.1.3.13" evidence="3"/>
<dbReference type="AlphaFoldDB" id="A0A401J3A9"/>
<protein>
    <recommendedName>
        <fullName evidence="4">dTDP-4-dehydrorhamnose 3,5-epimerase</fullName>
        <ecNumber evidence="3">5.1.3.13</ecNumber>
    </recommendedName>
    <alternativeName>
        <fullName evidence="6">Thymidine diphospho-4-keto-rhamnose 3,5-epimerase</fullName>
    </alternativeName>
    <alternativeName>
        <fullName evidence="5">dTDP-4-keto-6-deoxyglucose 3,5-epimerase</fullName>
    </alternativeName>
    <alternativeName>
        <fullName evidence="7">dTDP-6-deoxy-D-xylo-4-hexulose 3,5-epimerase</fullName>
    </alternativeName>
</protein>
<name>A0A401J3A9_SPHXE</name>
<evidence type="ECO:0000256" key="2">
    <source>
        <dbReference type="ARBA" id="ARBA00001997"/>
    </source>
</evidence>
<evidence type="ECO:0000256" key="7">
    <source>
        <dbReference type="ARBA" id="ARBA00033311"/>
    </source>
</evidence>
<accession>A0A401J3A9</accession>
<sequence length="139" mass="15957">MAQQQCIHGVRSRFRRPITFDWHQHEADFDVNHANIGMQRDHLTQRTSTMDERPTLDNGKQFWIPPGFAYGFCSLAPDTVIWYKVTGSDCSFEYDTRLAWNDPVIGIKWPDAADPDTLSAKDRNQPLLADLPADFSWSA</sequence>
<keyword evidence="9" id="KW-1185">Reference proteome</keyword>
<dbReference type="Gene3D" id="2.60.120.10">
    <property type="entry name" value="Jelly Rolls"/>
    <property type="match status" value="1"/>
</dbReference>
<dbReference type="PANTHER" id="PTHR21047:SF2">
    <property type="entry name" value="THYMIDINE DIPHOSPHO-4-KETO-RHAMNOSE 3,5-EPIMERASE"/>
    <property type="match status" value="1"/>
</dbReference>
<evidence type="ECO:0000313" key="9">
    <source>
        <dbReference type="Proteomes" id="UP000290975"/>
    </source>
</evidence>
<dbReference type="RefSeq" id="WP_262503597.1">
    <property type="nucleotide sequence ID" value="NZ_BBQY01000013.1"/>
</dbReference>
<dbReference type="Proteomes" id="UP000290975">
    <property type="component" value="Unassembled WGS sequence"/>
</dbReference>
<organism evidence="8 9">
    <name type="scientific">Sphingobium xenophagum</name>
    <dbReference type="NCBI Taxonomy" id="121428"/>
    <lineage>
        <taxon>Bacteria</taxon>
        <taxon>Pseudomonadati</taxon>
        <taxon>Pseudomonadota</taxon>
        <taxon>Alphaproteobacteria</taxon>
        <taxon>Sphingomonadales</taxon>
        <taxon>Sphingomonadaceae</taxon>
        <taxon>Sphingobium</taxon>
    </lineage>
</organism>
<evidence type="ECO:0000256" key="4">
    <source>
        <dbReference type="ARBA" id="ARBA00019595"/>
    </source>
</evidence>
<dbReference type="SUPFAM" id="SSF51182">
    <property type="entry name" value="RmlC-like cupins"/>
    <property type="match status" value="1"/>
</dbReference>
<proteinExistence type="predicted"/>
<dbReference type="InterPro" id="IPR011051">
    <property type="entry name" value="RmlC_Cupin_sf"/>
</dbReference>
<evidence type="ECO:0000256" key="6">
    <source>
        <dbReference type="ARBA" id="ARBA00031424"/>
    </source>
</evidence>
<dbReference type="GO" id="GO:0005829">
    <property type="term" value="C:cytosol"/>
    <property type="evidence" value="ECO:0007669"/>
    <property type="project" value="TreeGrafter"/>
</dbReference>
<dbReference type="InterPro" id="IPR014710">
    <property type="entry name" value="RmlC-like_jellyroll"/>
</dbReference>
<comment type="caution">
    <text evidence="8">The sequence shown here is derived from an EMBL/GenBank/DDBJ whole genome shotgun (WGS) entry which is preliminary data.</text>
</comment>
<dbReference type="InterPro" id="IPR000888">
    <property type="entry name" value="RmlC-like"/>
</dbReference>